<keyword evidence="3" id="KW-1185">Reference proteome</keyword>
<organism evidence="2 3">
    <name type="scientific">Mycolicibacter virginiensis</name>
    <dbReference type="NCBI Taxonomy" id="1795032"/>
    <lineage>
        <taxon>Bacteria</taxon>
        <taxon>Bacillati</taxon>
        <taxon>Actinomycetota</taxon>
        <taxon>Actinomycetes</taxon>
        <taxon>Mycobacteriales</taxon>
        <taxon>Mycobacteriaceae</taxon>
        <taxon>Mycolicibacter</taxon>
    </lineage>
</organism>
<proteinExistence type="predicted"/>
<reference evidence="2 3" key="1">
    <citation type="submission" date="2018-02" db="EMBL/GenBank/DDBJ databases">
        <title>Draft genome sequence of Mycobacterium virginiense isolated from mud of a swine farm in Japan.</title>
        <authorList>
            <person name="Ohya K."/>
        </authorList>
    </citation>
    <scope>NUCLEOTIDE SEQUENCE [LARGE SCALE GENOMIC DNA]</scope>
    <source>
        <strain evidence="2 3">GF75</strain>
    </source>
</reference>
<feature type="region of interest" description="Disordered" evidence="1">
    <location>
        <begin position="1"/>
        <end position="25"/>
    </location>
</feature>
<comment type="caution">
    <text evidence="2">The sequence shown here is derived from an EMBL/GenBank/DDBJ whole genome shotgun (WGS) entry which is preliminary data.</text>
</comment>
<dbReference type="AlphaFoldDB" id="A0A9X7IMK5"/>
<evidence type="ECO:0000256" key="1">
    <source>
        <dbReference type="SAM" id="MobiDB-lite"/>
    </source>
</evidence>
<evidence type="ECO:0000313" key="2">
    <source>
        <dbReference type="EMBL" id="PQM51811.1"/>
    </source>
</evidence>
<sequence>MPDRYGTPDDERPDPVTAAQAAAELAQAQRDAELAARHAELELAAQARAACRLCDADGYRHGTVCDHIDHAPAARRGIAACRAALTKGHTA</sequence>
<dbReference type="Proteomes" id="UP000237911">
    <property type="component" value="Unassembled WGS sequence"/>
</dbReference>
<protein>
    <submittedName>
        <fullName evidence="2">Uncharacterized protein</fullName>
    </submittedName>
</protein>
<gene>
    <name evidence="2" type="ORF">C5U48_12860</name>
</gene>
<accession>A0A9X7IMK5</accession>
<dbReference type="EMBL" id="PUEV01000056">
    <property type="protein sequence ID" value="PQM51811.1"/>
    <property type="molecule type" value="Genomic_DNA"/>
</dbReference>
<name>A0A9X7IMK5_9MYCO</name>
<evidence type="ECO:0000313" key="3">
    <source>
        <dbReference type="Proteomes" id="UP000237911"/>
    </source>
</evidence>
<feature type="compositionally biased region" description="Basic and acidic residues" evidence="1">
    <location>
        <begin position="1"/>
        <end position="14"/>
    </location>
</feature>
<dbReference type="RefSeq" id="WP_105295227.1">
    <property type="nucleotide sequence ID" value="NZ_PUEV01000056.1"/>
</dbReference>